<sequence length="514" mass="53877">MGLESVIIMLVSILLIVSVAYGTEWSADASCSTLLCQYYQKCIEINGVAQCIDQTSYVPYISPCIRYSISCTDNKPGTFCQTNANHVTNCTTTPITSSNPCDRVLCQTDMKCIVQNGSPVCIKSSPPVDACTGFTCLGGLQCKVINNVPTCVPVTPPIDQCTNYPCNDGFRCVVINNVPTCIPNSGSPTCNGQVCAPGTLCADVNGLFSCVPYQIVSGLQPIPTSCSATSCKIGYKCVLVNSIPTCVKINGPSGPICGLQHCELDEFCISINGHPQCISNSTGPLDKCPTVVCLDGFSCIAINNVPTCVPQDQLTLCGDRICPFDKICANFNGNRTCIKLSDLINPPTTGATCGISRCQVGFKCVLVNSIPTCVAESPASCGNQVCDPVREVCANFNGKHICIPRTTITSGHITSGHITSGHITSGHISSGPITSGPITGSGTLGGVSVTQCGNQKCLFGFQCLSLNGVPTCVPPSQATDPLCGGRLCPVGQICLNINNIKRCAPFKALLTKQD</sequence>
<feature type="domain" description="Follistatin-like" evidence="2">
    <location>
        <begin position="100"/>
        <end position="122"/>
    </location>
</feature>
<feature type="domain" description="Follistatin-like" evidence="2">
    <location>
        <begin position="130"/>
        <end position="152"/>
    </location>
</feature>
<dbReference type="GO" id="GO:0031160">
    <property type="term" value="C:spore wall"/>
    <property type="evidence" value="ECO:0007669"/>
    <property type="project" value="UniProtKB-ARBA"/>
</dbReference>
<feature type="domain" description="Follistatin-like" evidence="2">
    <location>
        <begin position="287"/>
        <end position="309"/>
    </location>
</feature>
<name>D3B1S7_HETP5</name>
<proteinExistence type="predicted"/>
<feature type="domain" description="Follistatin-like" evidence="2">
    <location>
        <begin position="225"/>
        <end position="247"/>
    </location>
</feature>
<dbReference type="EMBL" id="ADBJ01000008">
    <property type="protein sequence ID" value="EFA85251.1"/>
    <property type="molecule type" value="Genomic_DNA"/>
</dbReference>
<dbReference type="InterPro" id="IPR003645">
    <property type="entry name" value="Fol_N"/>
</dbReference>
<feature type="domain" description="Follistatin-like" evidence="2">
    <location>
        <begin position="189"/>
        <end position="211"/>
    </location>
</feature>
<reference evidence="3 4" key="1">
    <citation type="journal article" date="2011" name="Genome Res.">
        <title>Phylogeny-wide analysis of social amoeba genomes highlights ancient origins for complex intercellular communication.</title>
        <authorList>
            <person name="Heidel A.J."/>
            <person name="Lawal H.M."/>
            <person name="Felder M."/>
            <person name="Schilde C."/>
            <person name="Helps N.R."/>
            <person name="Tunggal B."/>
            <person name="Rivero F."/>
            <person name="John U."/>
            <person name="Schleicher M."/>
            <person name="Eichinger L."/>
            <person name="Platzer M."/>
            <person name="Noegel A.A."/>
            <person name="Schaap P."/>
            <person name="Gloeckner G."/>
        </authorList>
    </citation>
    <scope>NUCLEOTIDE SEQUENCE [LARGE SCALE GENOMIC DNA]</scope>
    <source>
        <strain evidence="4">ATCC 26659 / Pp 5 / PN500</strain>
    </source>
</reference>
<dbReference type="RefSeq" id="XP_020437360.1">
    <property type="nucleotide sequence ID" value="XM_020573243.1"/>
</dbReference>
<accession>D3B1S7</accession>
<keyword evidence="1" id="KW-0732">Signal</keyword>
<feature type="domain" description="Follistatin-like" evidence="2">
    <location>
        <begin position="451"/>
        <end position="473"/>
    </location>
</feature>
<comment type="caution">
    <text evidence="3">The sequence shown here is derived from an EMBL/GenBank/DDBJ whole genome shotgun (WGS) entry which is preliminary data.</text>
</comment>
<dbReference type="SMART" id="SM00274">
    <property type="entry name" value="FOLN"/>
    <property type="match status" value="10"/>
</dbReference>
<organism evidence="3 4">
    <name type="scientific">Heterostelium pallidum (strain ATCC 26659 / Pp 5 / PN500)</name>
    <name type="common">Cellular slime mold</name>
    <name type="synonym">Polysphondylium pallidum</name>
    <dbReference type="NCBI Taxonomy" id="670386"/>
    <lineage>
        <taxon>Eukaryota</taxon>
        <taxon>Amoebozoa</taxon>
        <taxon>Evosea</taxon>
        <taxon>Eumycetozoa</taxon>
        <taxon>Dictyostelia</taxon>
        <taxon>Acytosteliales</taxon>
        <taxon>Acytosteliaceae</taxon>
        <taxon>Heterostelium</taxon>
    </lineage>
</organism>
<evidence type="ECO:0000256" key="1">
    <source>
        <dbReference type="SAM" id="SignalP"/>
    </source>
</evidence>
<gene>
    <name evidence="3" type="primary">cotD</name>
    <name evidence="3" type="ORF">PPL_02251</name>
</gene>
<dbReference type="STRING" id="670386.D3B1S7"/>
<feature type="chain" id="PRO_5003041843" evidence="1">
    <location>
        <begin position="23"/>
        <end position="514"/>
    </location>
</feature>
<protein>
    <submittedName>
        <fullName evidence="3">Spore coat protein SP75</fullName>
    </submittedName>
</protein>
<keyword evidence="4" id="KW-1185">Reference proteome</keyword>
<dbReference type="GO" id="GO:0030435">
    <property type="term" value="P:sporulation resulting in formation of a cellular spore"/>
    <property type="evidence" value="ECO:0007669"/>
    <property type="project" value="UniProtKB-ARBA"/>
</dbReference>
<feature type="domain" description="Follistatin-like" evidence="2">
    <location>
        <begin position="316"/>
        <end position="338"/>
    </location>
</feature>
<dbReference type="Proteomes" id="UP000001396">
    <property type="component" value="Unassembled WGS sequence"/>
</dbReference>
<evidence type="ECO:0000313" key="4">
    <source>
        <dbReference type="Proteomes" id="UP000001396"/>
    </source>
</evidence>
<feature type="domain" description="Follistatin-like" evidence="2">
    <location>
        <begin position="352"/>
        <end position="374"/>
    </location>
</feature>
<dbReference type="AlphaFoldDB" id="D3B1S7"/>
<keyword evidence="3" id="KW-0946">Virion</keyword>
<dbReference type="InParanoid" id="D3B1S7"/>
<dbReference type="GeneID" id="31357776"/>
<feature type="signal peptide" evidence="1">
    <location>
        <begin position="1"/>
        <end position="22"/>
    </location>
</feature>
<keyword evidence="3" id="KW-0167">Capsid protein</keyword>
<feature type="domain" description="Follistatin-like" evidence="2">
    <location>
        <begin position="160"/>
        <end position="182"/>
    </location>
</feature>
<feature type="domain" description="Follistatin-like" evidence="2">
    <location>
        <begin position="30"/>
        <end position="52"/>
    </location>
</feature>
<evidence type="ECO:0000259" key="2">
    <source>
        <dbReference type="SMART" id="SM00274"/>
    </source>
</evidence>
<evidence type="ECO:0000313" key="3">
    <source>
        <dbReference type="EMBL" id="EFA85251.1"/>
    </source>
</evidence>